<dbReference type="CDD" id="cd03784">
    <property type="entry name" value="GT1_Gtf-like"/>
    <property type="match status" value="1"/>
</dbReference>
<dbReference type="InterPro" id="IPR006326">
    <property type="entry name" value="UDPGT_MGT-like"/>
</dbReference>
<evidence type="ECO:0000256" key="1">
    <source>
        <dbReference type="ARBA" id="ARBA00009995"/>
    </source>
</evidence>
<dbReference type="Gene3D" id="3.40.50.2000">
    <property type="entry name" value="Glycogen Phosphorylase B"/>
    <property type="match status" value="2"/>
</dbReference>
<evidence type="ECO:0000256" key="2">
    <source>
        <dbReference type="ARBA" id="ARBA00022679"/>
    </source>
</evidence>
<feature type="domain" description="Erythromycin biosynthesis protein CIII-like C-terminal" evidence="3">
    <location>
        <begin position="285"/>
        <end position="400"/>
    </location>
</feature>
<sequence length="420" mass="46101">MIAVFRAAVQSWWESTMPRKILFLCHPDHGHVIPTLAIVSELASRGHDVSYLTAPSMRDIVARTGATVLTYDSHYRDADFTRLAEDPGYLMGVLLDESEAMLDTAVSELDGVEGVVYDTSVLYAGRILGRRWEVPSAQTIPFFASNEKFSYLNAMYNDPDGDGDRPAAEKPAELPEWVGKTMQRIGRLCHAHGVDTPPHELWFEIPECSLVTIPREFQYEGDSFDGRFTFVGPCVGERDFLGEWTPPQGEDPVVLVSLGAVFNEHEDIFRACVEAFRGMPWHAVLTVAEGTDPESLGALPDNVEVHRWVPHVTVLEHASLCVTHGGMGTVMEALRAGTPLVCVPTSALDRPTAWRVRELGLGTMLSPSDVTPDTLVDAIRSVLADRAAAENAARMSKAVLDSGGAVRAADRLEEHLVRRA</sequence>
<accession>A0A837DET2</accession>
<reference evidence="4 5" key="1">
    <citation type="submission" date="2014-10" db="EMBL/GenBank/DDBJ databases">
        <title>Genome sequence of Micropolyspora internatus JCM3315.</title>
        <authorList>
            <person name="Shin S.-K."/>
            <person name="Yi H."/>
        </authorList>
    </citation>
    <scope>NUCLEOTIDE SEQUENCE [LARGE SCALE GENOMIC DNA]</scope>
    <source>
        <strain evidence="4 5">JCM 3315</strain>
    </source>
</reference>
<name>A0A837DET2_9PSEU</name>
<dbReference type="PANTHER" id="PTHR48050:SF13">
    <property type="entry name" value="STEROL 3-BETA-GLUCOSYLTRANSFERASE UGT80A2"/>
    <property type="match status" value="1"/>
</dbReference>
<dbReference type="InterPro" id="IPR010610">
    <property type="entry name" value="EryCIII-like_C"/>
</dbReference>
<organism evidence="4 5">
    <name type="scientific">Saccharomonospora viridis</name>
    <dbReference type="NCBI Taxonomy" id="1852"/>
    <lineage>
        <taxon>Bacteria</taxon>
        <taxon>Bacillati</taxon>
        <taxon>Actinomycetota</taxon>
        <taxon>Actinomycetes</taxon>
        <taxon>Pseudonocardiales</taxon>
        <taxon>Pseudonocardiaceae</taxon>
        <taxon>Saccharomonospora</taxon>
    </lineage>
</organism>
<evidence type="ECO:0000259" key="3">
    <source>
        <dbReference type="Pfam" id="PF06722"/>
    </source>
</evidence>
<keyword evidence="2 4" id="KW-0808">Transferase</keyword>
<dbReference type="NCBIfam" id="TIGR01426">
    <property type="entry name" value="MGT"/>
    <property type="match status" value="1"/>
</dbReference>
<dbReference type="EMBL" id="JRZE01000001">
    <property type="protein sequence ID" value="KHF45930.1"/>
    <property type="molecule type" value="Genomic_DNA"/>
</dbReference>
<gene>
    <name evidence="4" type="ORF">MINT15_02310</name>
</gene>
<dbReference type="FunFam" id="3.40.50.2000:FF:000072">
    <property type="entry name" value="Glycosyl transferase"/>
    <property type="match status" value="1"/>
</dbReference>
<dbReference type="PANTHER" id="PTHR48050">
    <property type="entry name" value="STEROL 3-BETA-GLUCOSYLTRANSFERASE"/>
    <property type="match status" value="1"/>
</dbReference>
<dbReference type="InterPro" id="IPR050426">
    <property type="entry name" value="Glycosyltransferase_28"/>
</dbReference>
<protein>
    <submittedName>
        <fullName evidence="4">Glycosyl transferase</fullName>
    </submittedName>
</protein>
<evidence type="ECO:0000313" key="5">
    <source>
        <dbReference type="Proteomes" id="UP000030848"/>
    </source>
</evidence>
<dbReference type="Pfam" id="PF06722">
    <property type="entry name" value="EryCIII-like_C"/>
    <property type="match status" value="1"/>
</dbReference>
<evidence type="ECO:0000313" key="4">
    <source>
        <dbReference type="EMBL" id="KHF45930.1"/>
    </source>
</evidence>
<proteinExistence type="inferred from homology"/>
<dbReference type="GO" id="GO:0016758">
    <property type="term" value="F:hexosyltransferase activity"/>
    <property type="evidence" value="ECO:0007669"/>
    <property type="project" value="InterPro"/>
</dbReference>
<dbReference type="SUPFAM" id="SSF53756">
    <property type="entry name" value="UDP-Glycosyltransferase/glycogen phosphorylase"/>
    <property type="match status" value="1"/>
</dbReference>
<dbReference type="GO" id="GO:0017000">
    <property type="term" value="P:antibiotic biosynthetic process"/>
    <property type="evidence" value="ECO:0007669"/>
    <property type="project" value="UniProtKB-ARBA"/>
</dbReference>
<dbReference type="Proteomes" id="UP000030848">
    <property type="component" value="Unassembled WGS sequence"/>
</dbReference>
<dbReference type="InterPro" id="IPR002213">
    <property type="entry name" value="UDP_glucos_trans"/>
</dbReference>
<dbReference type="AlphaFoldDB" id="A0A837DET2"/>
<dbReference type="GO" id="GO:0008194">
    <property type="term" value="F:UDP-glycosyltransferase activity"/>
    <property type="evidence" value="ECO:0007669"/>
    <property type="project" value="InterPro"/>
</dbReference>
<comment type="caution">
    <text evidence="4">The sequence shown here is derived from an EMBL/GenBank/DDBJ whole genome shotgun (WGS) entry which is preliminary data.</text>
</comment>
<comment type="similarity">
    <text evidence="1">Belongs to the UDP-glycosyltransferase family.</text>
</comment>